<organism evidence="4 5">
    <name type="scientific">Empedobacter brevis NBRC 14943 = ATCC 43319</name>
    <dbReference type="NCBI Taxonomy" id="1218108"/>
    <lineage>
        <taxon>Bacteria</taxon>
        <taxon>Pseudomonadati</taxon>
        <taxon>Bacteroidota</taxon>
        <taxon>Flavobacteriia</taxon>
        <taxon>Flavobacteriales</taxon>
        <taxon>Weeksellaceae</taxon>
        <taxon>Empedobacter</taxon>
    </lineage>
</organism>
<dbReference type="PANTHER" id="PTHR37299:SF1">
    <property type="entry name" value="STAGE 0 SPORULATION PROTEIN A HOMOLOG"/>
    <property type="match status" value="1"/>
</dbReference>
<dbReference type="OrthoDB" id="2168082at2"/>
<feature type="domain" description="Response regulatory" evidence="2">
    <location>
        <begin position="5"/>
        <end position="116"/>
    </location>
</feature>
<dbReference type="Pfam" id="PF04397">
    <property type="entry name" value="LytTR"/>
    <property type="match status" value="1"/>
</dbReference>
<dbReference type="PROSITE" id="PS50930">
    <property type="entry name" value="HTH_LYTTR"/>
    <property type="match status" value="1"/>
</dbReference>
<keyword evidence="4" id="KW-0238">DNA-binding</keyword>
<dbReference type="RefSeq" id="WP_019976537.1">
    <property type="nucleotide sequence ID" value="NZ_BJXC01000010.1"/>
</dbReference>
<dbReference type="GO" id="GO:0003677">
    <property type="term" value="F:DNA binding"/>
    <property type="evidence" value="ECO:0007669"/>
    <property type="project" value="UniProtKB-KW"/>
</dbReference>
<dbReference type="SMART" id="SM00850">
    <property type="entry name" value="LytTR"/>
    <property type="match status" value="1"/>
</dbReference>
<dbReference type="AlphaFoldDB" id="A0A511NGZ1"/>
<keyword evidence="1" id="KW-0597">Phosphoprotein</keyword>
<dbReference type="Gene3D" id="2.40.50.1020">
    <property type="entry name" value="LytTr DNA-binding domain"/>
    <property type="match status" value="1"/>
</dbReference>
<feature type="modified residue" description="4-aspartylphosphate" evidence="1">
    <location>
        <position position="56"/>
    </location>
</feature>
<evidence type="ECO:0000259" key="2">
    <source>
        <dbReference type="PROSITE" id="PS50110"/>
    </source>
</evidence>
<dbReference type="InterPro" id="IPR001789">
    <property type="entry name" value="Sig_transdc_resp-reg_receiver"/>
</dbReference>
<evidence type="ECO:0000259" key="3">
    <source>
        <dbReference type="PROSITE" id="PS50930"/>
    </source>
</evidence>
<comment type="caution">
    <text evidence="4">The sequence shown here is derived from an EMBL/GenBank/DDBJ whole genome shotgun (WGS) entry which is preliminary data.</text>
</comment>
<dbReference type="SMART" id="SM00448">
    <property type="entry name" value="REC"/>
    <property type="match status" value="1"/>
</dbReference>
<feature type="domain" description="HTH LytTR-type" evidence="3">
    <location>
        <begin position="133"/>
        <end position="232"/>
    </location>
</feature>
<dbReference type="PANTHER" id="PTHR37299">
    <property type="entry name" value="TRANSCRIPTIONAL REGULATOR-RELATED"/>
    <property type="match status" value="1"/>
</dbReference>
<proteinExistence type="predicted"/>
<dbReference type="STRING" id="1218108.GCA_000382425_03065"/>
<protein>
    <submittedName>
        <fullName evidence="4">DNA-binding response regulator</fullName>
    </submittedName>
</protein>
<accession>A0A511NGZ1</accession>
<evidence type="ECO:0000256" key="1">
    <source>
        <dbReference type="PROSITE-ProRule" id="PRU00169"/>
    </source>
</evidence>
<sequence>MKKLSCIILDDEPLGREIIEHFSSKISFLDVKKSFEDPIEAMLFLQEHTIDLLITDINMPQINGIELVQSLRHPPAIIFVTAHRDFALDGFDSGAIDYLVKPVRFERFLTAVNRVKERQKEVYDTETVVRDFIFVKANGKLEKIIFAEIIYIEAQGDYLKIVTKNEYFVTLSTMKSFEEHLVIPEFLRVQRSFIVNVSAIRSFSGHTIELDNGKSISISVSKKDELFKILGV</sequence>
<dbReference type="EMBL" id="BJXC01000010">
    <property type="protein sequence ID" value="GEM51937.1"/>
    <property type="molecule type" value="Genomic_DNA"/>
</dbReference>
<reference evidence="4 5" key="1">
    <citation type="submission" date="2019-07" db="EMBL/GenBank/DDBJ databases">
        <title>Whole genome shotgun sequence of Empedobacter brevis NBRC 14943.</title>
        <authorList>
            <person name="Hosoyama A."/>
            <person name="Uohara A."/>
            <person name="Ohji S."/>
            <person name="Ichikawa N."/>
        </authorList>
    </citation>
    <scope>NUCLEOTIDE SEQUENCE [LARGE SCALE GENOMIC DNA]</scope>
    <source>
        <strain evidence="4 5">NBRC 14943</strain>
    </source>
</reference>
<dbReference type="SUPFAM" id="SSF52172">
    <property type="entry name" value="CheY-like"/>
    <property type="match status" value="1"/>
</dbReference>
<dbReference type="Pfam" id="PF00072">
    <property type="entry name" value="Response_reg"/>
    <property type="match status" value="1"/>
</dbReference>
<name>A0A511NGZ1_9FLAO</name>
<dbReference type="Proteomes" id="UP000321245">
    <property type="component" value="Unassembled WGS sequence"/>
</dbReference>
<dbReference type="Gene3D" id="3.40.50.2300">
    <property type="match status" value="1"/>
</dbReference>
<evidence type="ECO:0000313" key="5">
    <source>
        <dbReference type="Proteomes" id="UP000321245"/>
    </source>
</evidence>
<dbReference type="GO" id="GO:0000156">
    <property type="term" value="F:phosphorelay response regulator activity"/>
    <property type="evidence" value="ECO:0007669"/>
    <property type="project" value="InterPro"/>
</dbReference>
<dbReference type="PROSITE" id="PS50110">
    <property type="entry name" value="RESPONSE_REGULATORY"/>
    <property type="match status" value="1"/>
</dbReference>
<evidence type="ECO:0000313" key="4">
    <source>
        <dbReference type="EMBL" id="GEM51937.1"/>
    </source>
</evidence>
<keyword evidence="5" id="KW-1185">Reference proteome</keyword>
<dbReference type="InterPro" id="IPR007492">
    <property type="entry name" value="LytTR_DNA-bd_dom"/>
</dbReference>
<dbReference type="InterPro" id="IPR011006">
    <property type="entry name" value="CheY-like_superfamily"/>
</dbReference>
<gene>
    <name evidence="4" type="ORF">EB1_17270</name>
</gene>
<dbReference type="GeneID" id="84651126"/>
<dbReference type="InterPro" id="IPR046947">
    <property type="entry name" value="LytR-like"/>
</dbReference>